<evidence type="ECO:0000313" key="1">
    <source>
        <dbReference type="EMBL" id="RIA88804.1"/>
    </source>
</evidence>
<proteinExistence type="predicted"/>
<sequence length="290" mass="33634">MDSETLKNSKTIQNFFPLPFNNNSNNIEEVIYSDYDSNSDLNSNTNSDDDTDSSEYEMEIDINFPPNICDKEKKLWQNKYFLELITPRCQCDKQIKLDRAYRDKNLITHAKSNSCQARSNKQVRSKLTYSQELGCIVGSTMNFEDLHIDTYDDVHQIIKNIHEKNEIALQLRCILLKLINITIQAILKLISIVSDGVANEYNSQLELIKGYNTNNFLMYKDEFYNINFSAPIYENRPIIRVQDPKHAKKNGRNNVHNDNSALYMRDVINVNKQDDGAAFRFFSLAHSNFG</sequence>
<reference evidence="1 2" key="1">
    <citation type="submission" date="2018-06" db="EMBL/GenBank/DDBJ databases">
        <title>Comparative genomics reveals the genomic features of Rhizophagus irregularis, R. cerebriforme, R. diaphanum and Gigaspora rosea, and their symbiotic lifestyle signature.</title>
        <authorList>
            <person name="Morin E."/>
            <person name="San Clemente H."/>
            <person name="Chen E.C.H."/>
            <person name="De La Providencia I."/>
            <person name="Hainaut M."/>
            <person name="Kuo A."/>
            <person name="Kohler A."/>
            <person name="Murat C."/>
            <person name="Tang N."/>
            <person name="Roy S."/>
            <person name="Loubradou J."/>
            <person name="Henrissat B."/>
            <person name="Grigoriev I.V."/>
            <person name="Corradi N."/>
            <person name="Roux C."/>
            <person name="Martin F.M."/>
        </authorList>
    </citation>
    <scope>NUCLEOTIDE SEQUENCE [LARGE SCALE GENOMIC DNA]</scope>
    <source>
        <strain evidence="1 2">DAOM 227022</strain>
    </source>
</reference>
<dbReference type="Proteomes" id="UP000265703">
    <property type="component" value="Unassembled WGS sequence"/>
</dbReference>
<dbReference type="AlphaFoldDB" id="A0A397T179"/>
<gene>
    <name evidence="1" type="ORF">C1645_825781</name>
</gene>
<name>A0A397T179_9GLOM</name>
<organism evidence="1 2">
    <name type="scientific">Glomus cerebriforme</name>
    <dbReference type="NCBI Taxonomy" id="658196"/>
    <lineage>
        <taxon>Eukaryota</taxon>
        <taxon>Fungi</taxon>
        <taxon>Fungi incertae sedis</taxon>
        <taxon>Mucoromycota</taxon>
        <taxon>Glomeromycotina</taxon>
        <taxon>Glomeromycetes</taxon>
        <taxon>Glomerales</taxon>
        <taxon>Glomeraceae</taxon>
        <taxon>Glomus</taxon>
    </lineage>
</organism>
<comment type="caution">
    <text evidence="1">The sequence shown here is derived from an EMBL/GenBank/DDBJ whole genome shotgun (WGS) entry which is preliminary data.</text>
</comment>
<dbReference type="OrthoDB" id="2401357at2759"/>
<accession>A0A397T179</accession>
<dbReference type="EMBL" id="QKYT01000246">
    <property type="protein sequence ID" value="RIA88804.1"/>
    <property type="molecule type" value="Genomic_DNA"/>
</dbReference>
<keyword evidence="2" id="KW-1185">Reference proteome</keyword>
<evidence type="ECO:0000313" key="2">
    <source>
        <dbReference type="Proteomes" id="UP000265703"/>
    </source>
</evidence>
<protein>
    <submittedName>
        <fullName evidence="1">Uncharacterized protein</fullName>
    </submittedName>
</protein>